<evidence type="ECO:0000313" key="7">
    <source>
        <dbReference type="Proteomes" id="UP000637628"/>
    </source>
</evidence>
<gene>
    <name evidence="6" type="ORF">Adu01nite_44680</name>
</gene>
<dbReference type="Gene3D" id="1.10.10.10">
    <property type="entry name" value="Winged helix-like DNA-binding domain superfamily/Winged helix DNA-binding domain"/>
    <property type="match status" value="1"/>
</dbReference>
<keyword evidence="2" id="KW-0805">Transcription regulation</keyword>
<dbReference type="SUPFAM" id="SSF46785">
    <property type="entry name" value="Winged helix' DNA-binding domain"/>
    <property type="match status" value="1"/>
</dbReference>
<dbReference type="InterPro" id="IPR036390">
    <property type="entry name" value="WH_DNA-bd_sf"/>
</dbReference>
<dbReference type="PANTHER" id="PTHR30118">
    <property type="entry name" value="HTH-TYPE TRANSCRIPTIONAL REGULATOR LEUO-RELATED"/>
    <property type="match status" value="1"/>
</dbReference>
<dbReference type="PANTHER" id="PTHR30118:SF15">
    <property type="entry name" value="TRANSCRIPTIONAL REGULATORY PROTEIN"/>
    <property type="match status" value="1"/>
</dbReference>
<dbReference type="InterPro" id="IPR005119">
    <property type="entry name" value="LysR_subst-bd"/>
</dbReference>
<keyword evidence="3" id="KW-0238">DNA-binding</keyword>
<sequence length="301" mass="32940">MALGAVDLNLLVALRALLEEENVTRAGERVDMGQPAMSAALARLRRHFGDELLVRVGRDFELTPFARSLLPQVRASVRLLGDAMRVNDGFDPATSTRSFTVTLSDYALAVLHEPVRRRVKAVAPGVRLAFTELADDLLGSERALLRQDLLIGPPGYGFAGRHLELFRDRLVCVADATNPYLLGGFLSLGAFRRMPHAVAVFRGGIPTPADRAVAELGIERRVSIRVHGFLPLLFAVPGTDAVAVVPERIARRFAGPDLLVVEPPFPPTEMTEAAWWHSARQDDPAHAWLRSLLREVAAELG</sequence>
<evidence type="ECO:0000256" key="3">
    <source>
        <dbReference type="ARBA" id="ARBA00023125"/>
    </source>
</evidence>
<evidence type="ECO:0000256" key="4">
    <source>
        <dbReference type="ARBA" id="ARBA00023163"/>
    </source>
</evidence>
<accession>A0ABQ3YZW7</accession>
<evidence type="ECO:0000256" key="2">
    <source>
        <dbReference type="ARBA" id="ARBA00023015"/>
    </source>
</evidence>
<dbReference type="SUPFAM" id="SSF53850">
    <property type="entry name" value="Periplasmic binding protein-like II"/>
    <property type="match status" value="1"/>
</dbReference>
<comment type="caution">
    <text evidence="6">The sequence shown here is derived from an EMBL/GenBank/DDBJ whole genome shotgun (WGS) entry which is preliminary data.</text>
</comment>
<dbReference type="InterPro" id="IPR000847">
    <property type="entry name" value="LysR_HTH_N"/>
</dbReference>
<name>A0ABQ3YZW7_9ACTN</name>
<evidence type="ECO:0000256" key="1">
    <source>
        <dbReference type="ARBA" id="ARBA00009437"/>
    </source>
</evidence>
<evidence type="ECO:0000259" key="5">
    <source>
        <dbReference type="PROSITE" id="PS50931"/>
    </source>
</evidence>
<dbReference type="Pfam" id="PF03466">
    <property type="entry name" value="LysR_substrate"/>
    <property type="match status" value="1"/>
</dbReference>
<dbReference type="PRINTS" id="PR00039">
    <property type="entry name" value="HTHLYSR"/>
</dbReference>
<evidence type="ECO:0000313" key="6">
    <source>
        <dbReference type="EMBL" id="GIE03118.1"/>
    </source>
</evidence>
<keyword evidence="7" id="KW-1185">Reference proteome</keyword>
<dbReference type="CDD" id="cd08417">
    <property type="entry name" value="PBP2_Nitroaromatics_like"/>
    <property type="match status" value="1"/>
</dbReference>
<dbReference type="InterPro" id="IPR036388">
    <property type="entry name" value="WH-like_DNA-bd_sf"/>
</dbReference>
<dbReference type="Pfam" id="PF00126">
    <property type="entry name" value="HTH_1"/>
    <property type="match status" value="1"/>
</dbReference>
<comment type="similarity">
    <text evidence="1">Belongs to the LysR transcriptional regulatory family.</text>
</comment>
<protein>
    <submittedName>
        <fullName evidence="6">LysR family transcriptional regulator</fullName>
    </submittedName>
</protein>
<reference evidence="6 7" key="1">
    <citation type="submission" date="2021-01" db="EMBL/GenBank/DDBJ databases">
        <title>Whole genome shotgun sequence of Actinoplanes durhamensis NBRC 14914.</title>
        <authorList>
            <person name="Komaki H."/>
            <person name="Tamura T."/>
        </authorList>
    </citation>
    <scope>NUCLEOTIDE SEQUENCE [LARGE SCALE GENOMIC DNA]</scope>
    <source>
        <strain evidence="6 7">NBRC 14914</strain>
    </source>
</reference>
<organism evidence="6 7">
    <name type="scientific">Paractinoplanes durhamensis</name>
    <dbReference type="NCBI Taxonomy" id="113563"/>
    <lineage>
        <taxon>Bacteria</taxon>
        <taxon>Bacillati</taxon>
        <taxon>Actinomycetota</taxon>
        <taxon>Actinomycetes</taxon>
        <taxon>Micromonosporales</taxon>
        <taxon>Micromonosporaceae</taxon>
        <taxon>Paractinoplanes</taxon>
    </lineage>
</organism>
<dbReference type="InterPro" id="IPR037402">
    <property type="entry name" value="YidZ_PBP2"/>
</dbReference>
<keyword evidence="4" id="KW-0804">Transcription</keyword>
<proteinExistence type="inferred from homology"/>
<dbReference type="RefSeq" id="WP_203728844.1">
    <property type="nucleotide sequence ID" value="NZ_BAAATX010000010.1"/>
</dbReference>
<dbReference type="PROSITE" id="PS50931">
    <property type="entry name" value="HTH_LYSR"/>
    <property type="match status" value="1"/>
</dbReference>
<dbReference type="Gene3D" id="3.40.190.10">
    <property type="entry name" value="Periplasmic binding protein-like II"/>
    <property type="match status" value="2"/>
</dbReference>
<dbReference type="EMBL" id="BOML01000036">
    <property type="protein sequence ID" value="GIE03118.1"/>
    <property type="molecule type" value="Genomic_DNA"/>
</dbReference>
<feature type="domain" description="HTH lysR-type" evidence="5">
    <location>
        <begin position="6"/>
        <end position="63"/>
    </location>
</feature>
<dbReference type="Proteomes" id="UP000637628">
    <property type="component" value="Unassembled WGS sequence"/>
</dbReference>
<dbReference type="InterPro" id="IPR050389">
    <property type="entry name" value="LysR-type_TF"/>
</dbReference>